<dbReference type="GO" id="GO:0006310">
    <property type="term" value="P:DNA recombination"/>
    <property type="evidence" value="ECO:0007669"/>
    <property type="project" value="UniProtKB-KW"/>
</dbReference>
<dbReference type="InterPro" id="IPR002104">
    <property type="entry name" value="Integrase_catalytic"/>
</dbReference>
<gene>
    <name evidence="4" type="ORF">E5672_16010</name>
</gene>
<dbReference type="SUPFAM" id="SSF56349">
    <property type="entry name" value="DNA breaking-rejoining enzymes"/>
    <property type="match status" value="1"/>
</dbReference>
<evidence type="ECO:0000259" key="3">
    <source>
        <dbReference type="PROSITE" id="PS51898"/>
    </source>
</evidence>
<name>A0A4U0ZIU8_9ALTE</name>
<dbReference type="PROSITE" id="PS51898">
    <property type="entry name" value="TYR_RECOMBINASE"/>
    <property type="match status" value="1"/>
</dbReference>
<dbReference type="InterPro" id="IPR050090">
    <property type="entry name" value="Tyrosine_recombinase_XerCD"/>
</dbReference>
<dbReference type="Gene3D" id="1.10.443.10">
    <property type="entry name" value="Intergrase catalytic core"/>
    <property type="match status" value="1"/>
</dbReference>
<dbReference type="InterPro" id="IPR013762">
    <property type="entry name" value="Integrase-like_cat_sf"/>
</dbReference>
<organism evidence="4 5">
    <name type="scientific">Alteromonas portus</name>
    <dbReference type="NCBI Taxonomy" id="2565549"/>
    <lineage>
        <taxon>Bacteria</taxon>
        <taxon>Pseudomonadati</taxon>
        <taxon>Pseudomonadota</taxon>
        <taxon>Gammaproteobacteria</taxon>
        <taxon>Alteromonadales</taxon>
        <taxon>Alteromonadaceae</taxon>
        <taxon>Alteromonas/Salinimonas group</taxon>
        <taxon>Alteromonas</taxon>
    </lineage>
</organism>
<dbReference type="InterPro" id="IPR011010">
    <property type="entry name" value="DNA_brk_join_enz"/>
</dbReference>
<dbReference type="PANTHER" id="PTHR30349">
    <property type="entry name" value="PHAGE INTEGRASE-RELATED"/>
    <property type="match status" value="1"/>
</dbReference>
<dbReference type="PANTHER" id="PTHR30349:SF87">
    <property type="entry name" value="TRANSPOSASE A"/>
    <property type="match status" value="1"/>
</dbReference>
<dbReference type="EMBL" id="SWCO01000009">
    <property type="protein sequence ID" value="TKB02002.1"/>
    <property type="molecule type" value="Genomic_DNA"/>
</dbReference>
<proteinExistence type="predicted"/>
<dbReference type="GO" id="GO:0015074">
    <property type="term" value="P:DNA integration"/>
    <property type="evidence" value="ECO:0007669"/>
    <property type="project" value="UniProtKB-KW"/>
</dbReference>
<dbReference type="AlphaFoldDB" id="A0A4U0ZIU8"/>
<protein>
    <recommendedName>
        <fullName evidence="3">Tyr recombinase domain-containing protein</fullName>
    </recommendedName>
</protein>
<keyword evidence="1" id="KW-0229">DNA integration</keyword>
<evidence type="ECO:0000256" key="1">
    <source>
        <dbReference type="ARBA" id="ARBA00022908"/>
    </source>
</evidence>
<evidence type="ECO:0000313" key="5">
    <source>
        <dbReference type="Proteomes" id="UP000305471"/>
    </source>
</evidence>
<dbReference type="Pfam" id="PF00589">
    <property type="entry name" value="Phage_integrase"/>
    <property type="match status" value="1"/>
</dbReference>
<accession>A0A4U0ZIU8</accession>
<feature type="domain" description="Tyr recombinase" evidence="3">
    <location>
        <begin position="175"/>
        <end position="399"/>
    </location>
</feature>
<evidence type="ECO:0000256" key="2">
    <source>
        <dbReference type="ARBA" id="ARBA00023172"/>
    </source>
</evidence>
<reference evidence="4 5" key="1">
    <citation type="submission" date="2019-04" db="EMBL/GenBank/DDBJ databases">
        <title>Alteromonas portus sp. nov., an alginate lyase-excreting marine bacterium.</title>
        <authorList>
            <person name="Huang H."/>
            <person name="Mo K."/>
            <person name="Bao S."/>
        </authorList>
    </citation>
    <scope>NUCLEOTIDE SEQUENCE [LARGE SCALE GENOMIC DNA]</scope>
    <source>
        <strain evidence="4 5">HB161718</strain>
    </source>
</reference>
<dbReference type="GO" id="GO:0003677">
    <property type="term" value="F:DNA binding"/>
    <property type="evidence" value="ECO:0007669"/>
    <property type="project" value="InterPro"/>
</dbReference>
<dbReference type="Proteomes" id="UP000305471">
    <property type="component" value="Unassembled WGS sequence"/>
</dbReference>
<evidence type="ECO:0000313" key="4">
    <source>
        <dbReference type="EMBL" id="TKB02002.1"/>
    </source>
</evidence>
<keyword evidence="5" id="KW-1185">Reference proteome</keyword>
<sequence>MCNVLWGDDVLSKITMIKMQNGLRVPVLLENGIPHFYSTLHISREFLNTSHNTKKNVLECIRLFIQWLKNQDIQIEQRLAEGNFLNQVELERLLDFLNYDKPTISNLCSGVAIHPRSYKFVSVKTYRNRAASIKNYLKFLYRFLSSSEERKQAEIDLDAFIKTRQPRDNSYKKIKEEKAISDKILSLLFNAIEPSSSDNPWTSDLGIRVRNQLIVCLLYETGIRRGELLGIRISDINFQSNQLAVKRRHDALDDSRLSQPNTKTRERNIPLSDSLIDLMHEYVSKHRGVSKRAKRHELLFVSHKRNKGEPLSLQSLNLVFRTLNRKVEDLSGLHPHLFRHHMNYKISKLIDEKFSHLGAEDKAATDAQIRSYHMGWSSTGNSQEHYNKRYAREKANEALRNRDIKLALMSKKDEGED</sequence>
<comment type="caution">
    <text evidence="4">The sequence shown here is derived from an EMBL/GenBank/DDBJ whole genome shotgun (WGS) entry which is preliminary data.</text>
</comment>
<keyword evidence="2" id="KW-0233">DNA recombination</keyword>